<sequence>MKHTQLRKHIIRLSQLANTDTPMISAFFNLKGERTKAMNDFDLWLKASSQKLEGEQADQLAQAGESVLRFLRAAEGASASCHVRLGDHPFESFQAYHAEMETSYHVESYPVIYPLVELKDKFKRFVLVTTTLDKASIIEISLGSASVQAIAEREDPPRKYGKEWTREHYRSGLHERRKIFIKEKVEVLKQICHQRSHDAIILAGEPRIVNRLKEALPKHLQKLVVDEIKTGISDARYRIVLSQAVQSYLKAEHEESLTSVSELYHLHNTSGLAAVGVTQIYEALQEGRAEKLIVASELPSKIRELLVKQAIQQDLLIETVTGSSILDDIGGAGAILRYKKTPEMINHYAA</sequence>
<evidence type="ECO:0000313" key="2">
    <source>
        <dbReference type="Proteomes" id="UP000184510"/>
    </source>
</evidence>
<dbReference type="STRING" id="1123071.SAMN02745181_3778"/>
<name>A0A1M6SBE9_9BACT</name>
<dbReference type="EMBL" id="FQYR01000009">
    <property type="protein sequence ID" value="SHK42074.1"/>
    <property type="molecule type" value="Genomic_DNA"/>
</dbReference>
<protein>
    <submittedName>
        <fullName evidence="1">Protein required for attachment to host cells</fullName>
    </submittedName>
</protein>
<dbReference type="Pfam" id="PF18854">
    <property type="entry name" value="baeRF_family10"/>
    <property type="match status" value="1"/>
</dbReference>
<dbReference type="Gene3D" id="3.30.1330.30">
    <property type="match status" value="1"/>
</dbReference>
<dbReference type="AlphaFoldDB" id="A0A1M6SBE9"/>
<dbReference type="InterPro" id="IPR042226">
    <property type="entry name" value="eFR1_2_sf"/>
</dbReference>
<dbReference type="OrthoDB" id="144800at2"/>
<organism evidence="1 2">
    <name type="scientific">Rubritalea squalenifaciens DSM 18772</name>
    <dbReference type="NCBI Taxonomy" id="1123071"/>
    <lineage>
        <taxon>Bacteria</taxon>
        <taxon>Pseudomonadati</taxon>
        <taxon>Verrucomicrobiota</taxon>
        <taxon>Verrucomicrobiia</taxon>
        <taxon>Verrucomicrobiales</taxon>
        <taxon>Rubritaleaceae</taxon>
        <taxon>Rubritalea</taxon>
    </lineage>
</organism>
<dbReference type="Gene3D" id="3.30.420.60">
    <property type="entry name" value="eRF1 domain 2"/>
    <property type="match status" value="1"/>
</dbReference>
<dbReference type="InterPro" id="IPR041202">
    <property type="entry name" value="BaeRF_family10"/>
</dbReference>
<dbReference type="RefSeq" id="WP_143185316.1">
    <property type="nucleotide sequence ID" value="NZ_FQYR01000009.1"/>
</dbReference>
<gene>
    <name evidence="1" type="ORF">SAMN02745181_3778</name>
</gene>
<proteinExistence type="predicted"/>
<dbReference type="Proteomes" id="UP000184510">
    <property type="component" value="Unassembled WGS sequence"/>
</dbReference>
<dbReference type="InterPro" id="IPR029064">
    <property type="entry name" value="Ribosomal_eL30-like_sf"/>
</dbReference>
<keyword evidence="2" id="KW-1185">Reference proteome</keyword>
<dbReference type="InParanoid" id="A0A1M6SBE9"/>
<evidence type="ECO:0000313" key="1">
    <source>
        <dbReference type="EMBL" id="SHK42074.1"/>
    </source>
</evidence>
<reference evidence="1 2" key="1">
    <citation type="submission" date="2016-11" db="EMBL/GenBank/DDBJ databases">
        <authorList>
            <person name="Jaros S."/>
            <person name="Januszkiewicz K."/>
            <person name="Wedrychowicz H."/>
        </authorList>
    </citation>
    <scope>NUCLEOTIDE SEQUENCE [LARGE SCALE GENOMIC DNA]</scope>
    <source>
        <strain evidence="1 2">DSM 18772</strain>
    </source>
</reference>
<accession>A0A1M6SBE9</accession>
<dbReference type="SUPFAM" id="SSF55315">
    <property type="entry name" value="L30e-like"/>
    <property type="match status" value="1"/>
</dbReference>